<organism evidence="5 6">
    <name type="scientific">Rhodococcus wratislaviensis</name>
    <name type="common">Tsukamurella wratislaviensis</name>
    <dbReference type="NCBI Taxonomy" id="44752"/>
    <lineage>
        <taxon>Bacteria</taxon>
        <taxon>Bacillati</taxon>
        <taxon>Actinomycetota</taxon>
        <taxon>Actinomycetes</taxon>
        <taxon>Mycobacteriales</taxon>
        <taxon>Nocardiaceae</taxon>
        <taxon>Rhodococcus</taxon>
    </lineage>
</organism>
<dbReference type="PROSITE" id="PS00622">
    <property type="entry name" value="HTH_LUXR_1"/>
    <property type="match status" value="1"/>
</dbReference>
<dbReference type="InterPro" id="IPR036890">
    <property type="entry name" value="HATPase_C_sf"/>
</dbReference>
<gene>
    <name evidence="5" type="ORF">NCTC13229_00460</name>
</gene>
<dbReference type="PANTHER" id="PTHR44688:SF16">
    <property type="entry name" value="DNA-BINDING TRANSCRIPTIONAL ACTIVATOR DEVR_DOSR"/>
    <property type="match status" value="1"/>
</dbReference>
<dbReference type="PROSITE" id="PS50043">
    <property type="entry name" value="HTH_LUXR_2"/>
    <property type="match status" value="1"/>
</dbReference>
<dbReference type="PANTHER" id="PTHR44688">
    <property type="entry name" value="DNA-BINDING TRANSCRIPTIONAL ACTIVATOR DEVR_DOSR"/>
    <property type="match status" value="1"/>
</dbReference>
<dbReference type="GO" id="GO:0006355">
    <property type="term" value="P:regulation of DNA-templated transcription"/>
    <property type="evidence" value="ECO:0007669"/>
    <property type="project" value="InterPro"/>
</dbReference>
<dbReference type="Gene3D" id="1.10.10.10">
    <property type="entry name" value="Winged helix-like DNA-binding domain superfamily/Winged helix DNA-binding domain"/>
    <property type="match status" value="1"/>
</dbReference>
<dbReference type="CDD" id="cd06170">
    <property type="entry name" value="LuxR_C_like"/>
    <property type="match status" value="1"/>
</dbReference>
<sequence length="462" mass="49964">MRCGTRSVGGFGLAAWPVPLRRAWQYGECVVSAEHTVRLQVDAWVEMRKVITGPLPDIAARFSRFLGQWWSHDALVIFTRECTGRPRKVAGNREIVDRVTIDELDEIKQSIEPGGVFAGIRSLGGGRRRVWAIRDTGDTLLVLVPRPSRTGAPDPDEIAAMFGIVATSIQQQVAQASPDYLAESRAASSERARTIAELTEVHEATLSSILGTLRSNDLDDRRSRITASETASAALIALRSAGAADRALSEEAVTTAFARLQGELRPLLRHREVDVDYVDPPADGRPLPGEVAHAARAMVRAIVLAFGAQPVLTRLRIAWDCDGDNVLIEVRDQGPGAIDRNALTRQLSGRLRTLRGRIDIESIAGWGSRVTLTIPLDPPTARPDEHLLSTLNPRELEVLAHLAVGKRNRAIAEELGISQSTIKFHVAAVLKKLDVANRGEAGAIGMRAGIASGDAYAALGTS</sequence>
<dbReference type="SUPFAM" id="SSF46894">
    <property type="entry name" value="C-terminal effector domain of the bipartite response regulators"/>
    <property type="match status" value="1"/>
</dbReference>
<dbReference type="Proteomes" id="UP000251211">
    <property type="component" value="Unassembled WGS sequence"/>
</dbReference>
<evidence type="ECO:0000256" key="1">
    <source>
        <dbReference type="ARBA" id="ARBA00023015"/>
    </source>
</evidence>
<dbReference type="AlphaFoldDB" id="A0AB38F6W5"/>
<evidence type="ECO:0000256" key="3">
    <source>
        <dbReference type="ARBA" id="ARBA00023163"/>
    </source>
</evidence>
<keyword evidence="3" id="KW-0804">Transcription</keyword>
<dbReference type="InterPro" id="IPR036388">
    <property type="entry name" value="WH-like_DNA-bd_sf"/>
</dbReference>
<evidence type="ECO:0000259" key="4">
    <source>
        <dbReference type="PROSITE" id="PS50043"/>
    </source>
</evidence>
<evidence type="ECO:0000313" key="5">
    <source>
        <dbReference type="EMBL" id="SPZ34845.1"/>
    </source>
</evidence>
<dbReference type="SUPFAM" id="SSF55874">
    <property type="entry name" value="ATPase domain of HSP90 chaperone/DNA topoisomerase II/histidine kinase"/>
    <property type="match status" value="1"/>
</dbReference>
<evidence type="ECO:0000313" key="6">
    <source>
        <dbReference type="Proteomes" id="UP000251211"/>
    </source>
</evidence>
<dbReference type="EMBL" id="UAUI01000001">
    <property type="protein sequence ID" value="SPZ34845.1"/>
    <property type="molecule type" value="Genomic_DNA"/>
</dbReference>
<keyword evidence="2" id="KW-0238">DNA-binding</keyword>
<feature type="domain" description="HTH luxR-type" evidence="4">
    <location>
        <begin position="384"/>
        <end position="449"/>
    </location>
</feature>
<dbReference type="Gene3D" id="3.30.565.10">
    <property type="entry name" value="Histidine kinase-like ATPase, C-terminal domain"/>
    <property type="match status" value="1"/>
</dbReference>
<dbReference type="GO" id="GO:0003677">
    <property type="term" value="F:DNA binding"/>
    <property type="evidence" value="ECO:0007669"/>
    <property type="project" value="UniProtKB-KW"/>
</dbReference>
<protein>
    <submittedName>
        <fullName evidence="5">LuxR family transcriptional regulator</fullName>
    </submittedName>
</protein>
<dbReference type="InterPro" id="IPR016032">
    <property type="entry name" value="Sig_transdc_resp-reg_C-effctor"/>
</dbReference>
<dbReference type="Pfam" id="PF00196">
    <property type="entry name" value="GerE"/>
    <property type="match status" value="1"/>
</dbReference>
<accession>A0AB38F6W5</accession>
<reference evidence="5 6" key="1">
    <citation type="submission" date="2018-06" db="EMBL/GenBank/DDBJ databases">
        <authorList>
            <consortium name="Pathogen Informatics"/>
            <person name="Doyle S."/>
        </authorList>
    </citation>
    <scope>NUCLEOTIDE SEQUENCE [LARGE SCALE GENOMIC DNA]</scope>
    <source>
        <strain evidence="5 6">NCTC13229</strain>
    </source>
</reference>
<name>A0AB38F6W5_RHOWR</name>
<dbReference type="SMART" id="SM00421">
    <property type="entry name" value="HTH_LUXR"/>
    <property type="match status" value="1"/>
</dbReference>
<dbReference type="InterPro" id="IPR000792">
    <property type="entry name" value="Tscrpt_reg_LuxR_C"/>
</dbReference>
<proteinExistence type="predicted"/>
<dbReference type="PRINTS" id="PR00038">
    <property type="entry name" value="HTHLUXR"/>
</dbReference>
<keyword evidence="1" id="KW-0805">Transcription regulation</keyword>
<comment type="caution">
    <text evidence="5">The sequence shown here is derived from an EMBL/GenBank/DDBJ whole genome shotgun (WGS) entry which is preliminary data.</text>
</comment>
<evidence type="ECO:0000256" key="2">
    <source>
        <dbReference type="ARBA" id="ARBA00023125"/>
    </source>
</evidence>